<evidence type="ECO:0000313" key="7">
    <source>
        <dbReference type="Proteomes" id="UP000467240"/>
    </source>
</evidence>
<keyword evidence="1" id="KW-0805">Transcription regulation</keyword>
<dbReference type="RefSeq" id="WP_158039194.1">
    <property type="nucleotide sequence ID" value="NZ_JACCFV010000001.1"/>
</dbReference>
<comment type="caution">
    <text evidence="6">The sequence shown here is derived from an EMBL/GenBank/DDBJ whole genome shotgun (WGS) entry which is preliminary data.</text>
</comment>
<dbReference type="PANTHER" id="PTHR30055">
    <property type="entry name" value="HTH-TYPE TRANSCRIPTIONAL REGULATOR RUTR"/>
    <property type="match status" value="1"/>
</dbReference>
<dbReference type="GO" id="GO:0000976">
    <property type="term" value="F:transcription cis-regulatory region binding"/>
    <property type="evidence" value="ECO:0007669"/>
    <property type="project" value="TreeGrafter"/>
</dbReference>
<dbReference type="AlphaFoldDB" id="A0A7J5C0V5"/>
<keyword evidence="3" id="KW-0804">Transcription</keyword>
<evidence type="ECO:0000256" key="1">
    <source>
        <dbReference type="ARBA" id="ARBA00023015"/>
    </source>
</evidence>
<feature type="domain" description="HTH tetR-type" evidence="5">
    <location>
        <begin position="14"/>
        <end position="74"/>
    </location>
</feature>
<gene>
    <name evidence="6" type="ORF">F8O01_02010</name>
</gene>
<name>A0A7J5C0V5_9MICO</name>
<protein>
    <submittedName>
        <fullName evidence="6">TetR/AcrR family transcriptional regulator</fullName>
    </submittedName>
</protein>
<dbReference type="GO" id="GO:0003700">
    <property type="term" value="F:DNA-binding transcription factor activity"/>
    <property type="evidence" value="ECO:0007669"/>
    <property type="project" value="TreeGrafter"/>
</dbReference>
<dbReference type="InterPro" id="IPR001647">
    <property type="entry name" value="HTH_TetR"/>
</dbReference>
<dbReference type="OrthoDB" id="116659at2"/>
<keyword evidence="7" id="KW-1185">Reference proteome</keyword>
<evidence type="ECO:0000256" key="4">
    <source>
        <dbReference type="PROSITE-ProRule" id="PRU00335"/>
    </source>
</evidence>
<keyword evidence="2 4" id="KW-0238">DNA-binding</keyword>
<dbReference type="InterPro" id="IPR050109">
    <property type="entry name" value="HTH-type_TetR-like_transc_reg"/>
</dbReference>
<organism evidence="6 7">
    <name type="scientific">Pseudoclavibacter chungangensis</name>
    <dbReference type="NCBI Taxonomy" id="587635"/>
    <lineage>
        <taxon>Bacteria</taxon>
        <taxon>Bacillati</taxon>
        <taxon>Actinomycetota</taxon>
        <taxon>Actinomycetes</taxon>
        <taxon>Micrococcales</taxon>
        <taxon>Microbacteriaceae</taxon>
        <taxon>Pseudoclavibacter</taxon>
    </lineage>
</organism>
<evidence type="ECO:0000256" key="3">
    <source>
        <dbReference type="ARBA" id="ARBA00023163"/>
    </source>
</evidence>
<evidence type="ECO:0000313" key="6">
    <source>
        <dbReference type="EMBL" id="KAB1662256.1"/>
    </source>
</evidence>
<dbReference type="InterPro" id="IPR009057">
    <property type="entry name" value="Homeodomain-like_sf"/>
</dbReference>
<evidence type="ECO:0000256" key="2">
    <source>
        <dbReference type="ARBA" id="ARBA00023125"/>
    </source>
</evidence>
<proteinExistence type="predicted"/>
<dbReference type="Proteomes" id="UP000467240">
    <property type="component" value="Unassembled WGS sequence"/>
</dbReference>
<dbReference type="PROSITE" id="PS50977">
    <property type="entry name" value="HTH_TETR_2"/>
    <property type="match status" value="1"/>
</dbReference>
<dbReference type="Gene3D" id="1.10.357.10">
    <property type="entry name" value="Tetracycline Repressor, domain 2"/>
    <property type="match status" value="1"/>
</dbReference>
<reference evidence="6 7" key="1">
    <citation type="submission" date="2019-09" db="EMBL/GenBank/DDBJ databases">
        <title>Phylogeny of genus Pseudoclavibacter and closely related genus.</title>
        <authorList>
            <person name="Li Y."/>
        </authorList>
    </citation>
    <scope>NUCLEOTIDE SEQUENCE [LARGE SCALE GENOMIC DNA]</scope>
    <source>
        <strain evidence="6 7">DSM 23821</strain>
    </source>
</reference>
<dbReference type="EMBL" id="WBJZ01000002">
    <property type="protein sequence ID" value="KAB1662256.1"/>
    <property type="molecule type" value="Genomic_DNA"/>
</dbReference>
<dbReference type="Pfam" id="PF00440">
    <property type="entry name" value="TetR_N"/>
    <property type="match status" value="1"/>
</dbReference>
<dbReference type="PANTHER" id="PTHR30055:SF234">
    <property type="entry name" value="HTH-TYPE TRANSCRIPTIONAL REGULATOR BETI"/>
    <property type="match status" value="1"/>
</dbReference>
<evidence type="ECO:0000259" key="5">
    <source>
        <dbReference type="PROSITE" id="PS50977"/>
    </source>
</evidence>
<feature type="DNA-binding region" description="H-T-H motif" evidence="4">
    <location>
        <begin position="37"/>
        <end position="56"/>
    </location>
</feature>
<dbReference type="Gene3D" id="1.10.10.60">
    <property type="entry name" value="Homeodomain-like"/>
    <property type="match status" value="1"/>
</dbReference>
<dbReference type="SUPFAM" id="SSF46689">
    <property type="entry name" value="Homeodomain-like"/>
    <property type="match status" value="1"/>
</dbReference>
<accession>A0A7J5C0V5</accession>
<sequence>MFTEHVQSRAAKRASSSARVLEAAATLFAERGFAASTVRDIAAHAGVSVGTVMAVGDKDRLLLDVMEQRIEGLQRGAVPERGSLPERVLALLVPFVELFVADTELARAFAGVLVAGRHRSAVFGALGTELRERVATVARSTAAIGENEASAFAALVHDAYLGVLFAGAAAGPDVTGPEIARRLDAAVTTACRAIAVDR</sequence>